<organism evidence="1 2">
    <name type="scientific">Halobacteriovorax vibrionivorans</name>
    <dbReference type="NCBI Taxonomy" id="2152716"/>
    <lineage>
        <taxon>Bacteria</taxon>
        <taxon>Pseudomonadati</taxon>
        <taxon>Bdellovibrionota</taxon>
        <taxon>Bacteriovoracia</taxon>
        <taxon>Bacteriovoracales</taxon>
        <taxon>Halobacteriovoraceae</taxon>
        <taxon>Halobacteriovorax</taxon>
    </lineage>
</organism>
<gene>
    <name evidence="1" type="ORF">DAY19_06165</name>
</gene>
<accession>A0ABY0IE90</accession>
<protein>
    <recommendedName>
        <fullName evidence="3">HD-GYP domain-containing protein</fullName>
    </recommendedName>
</protein>
<dbReference type="EMBL" id="QDKL01000002">
    <property type="protein sequence ID" value="RZF21265.1"/>
    <property type="molecule type" value="Genomic_DNA"/>
</dbReference>
<dbReference type="Gene3D" id="1.10.3210.10">
    <property type="entry name" value="Hypothetical protein af1432"/>
    <property type="match status" value="1"/>
</dbReference>
<evidence type="ECO:0008006" key="3">
    <source>
        <dbReference type="Google" id="ProtNLM"/>
    </source>
</evidence>
<reference evidence="2" key="1">
    <citation type="journal article" date="2019" name="Int. J. Syst. Evol. Microbiol.">
        <title>Halobacteriovorax valvorus sp. nov., a novel prokaryotic predator isolated from coastal seawater of China.</title>
        <authorList>
            <person name="Chen M.-X."/>
        </authorList>
    </citation>
    <scope>NUCLEOTIDE SEQUENCE [LARGE SCALE GENOMIC DNA]</scope>
    <source>
        <strain evidence="2">BL9</strain>
    </source>
</reference>
<dbReference type="Proteomes" id="UP000443582">
    <property type="component" value="Unassembled WGS sequence"/>
</dbReference>
<proteinExistence type="predicted"/>
<comment type="caution">
    <text evidence="1">The sequence shown here is derived from an EMBL/GenBank/DDBJ whole genome shotgun (WGS) entry which is preliminary data.</text>
</comment>
<evidence type="ECO:0000313" key="2">
    <source>
        <dbReference type="Proteomes" id="UP000443582"/>
    </source>
</evidence>
<name>A0ABY0IE90_9BACT</name>
<evidence type="ECO:0000313" key="1">
    <source>
        <dbReference type="EMBL" id="RZF21265.1"/>
    </source>
</evidence>
<sequence>MKALYICDEKDEWGYIRDSFSNCFPDIQLHCAISGDDAIDLLSFEGPFAMILIEVSLKNEDPSQLAGKILSITGQRPFIFLGMEAMVKERIPDALYARSESSSALFRPIEEEDFVTAVNKALAWVKSEDFGSSIEEFEEDDLLPMKIRGFYLFETLAYDVYLELTQTKYTKIISANKKYSHSTIHSYARKNIKVLYLKKNDYLKFLEEGIENLLKVFESKKKLKQEEVIENQIKAVLLIHQYVKTVGVSENVINLCDKVILCSRDIVLENKKYRNVLSLFPKSGPFDIATQAIMTLYLSHFILQALGWASETSKKKLGLASLLYDSMLENEDLISIQSLEDPQLKMFKEEEQENYRIHPIKAAEIAQYFTGYPEADFVIAQHHEKPKGDGFPNNLSTNKLTAHSCAFILANNFILRLCTSTGGKKNLLNIFREMKEVYNQGNFKDPLNALQRTIV</sequence>
<dbReference type="RefSeq" id="WP_114706332.1">
    <property type="nucleotide sequence ID" value="NZ_QDKL01000002.1"/>
</dbReference>
<keyword evidence="2" id="KW-1185">Reference proteome</keyword>